<keyword evidence="2" id="KW-1185">Reference proteome</keyword>
<sequence>MRRKATQWEPWVEIETTAGAQAKADVAQTAAINWARSFGLGGASKIISNQDLNTIVDTGFYYGQNMANAPGETTATMCLIVISINSGACIQKIFRHNSNVNTFVRRQTLGVWEPWIEMENTTGSQTKADQAKTEAINWAKGYGLGDVAKDITGTDLNNLDATGFYCGSHLGNSPGSETFWFYVINIKIGNTHSHQCAFRHTTNMSISPVMYIRRQGGTSWTPWVELETTSGAQGKSDQAKDAAINWVKSHGIGTITNGVSNLNTLMTSGLYNVSSSASGQPLSGNSGAVLVIQGGAGGCTQIWTLANTLTNDRIFVRHYTGSAWTEWSEMETTNGALSKIQTQPNWINAVLLNGWANVSGYPPASYMKEQTGTVHIRGYIQTPDSSPLHMFVLPVGLRPSQDRYVATMGFDRGVIAPQMLWVSSSGTVRLPTGFGGPVSIEYSFRI</sequence>
<comment type="caution">
    <text evidence="1">The sequence shown here is derived from an EMBL/GenBank/DDBJ whole genome shotgun (WGS) entry which is preliminary data.</text>
</comment>
<evidence type="ECO:0000313" key="2">
    <source>
        <dbReference type="Proteomes" id="UP000789833"/>
    </source>
</evidence>
<protein>
    <submittedName>
        <fullName evidence="1">Uncharacterized protein</fullName>
    </submittedName>
</protein>
<accession>A0ABM8YMA3</accession>
<dbReference type="Proteomes" id="UP000789833">
    <property type="component" value="Unassembled WGS sequence"/>
</dbReference>
<dbReference type="CDD" id="cd19958">
    <property type="entry name" value="pyocin_knob"/>
    <property type="match status" value="3"/>
</dbReference>
<dbReference type="EMBL" id="CAKJTJ010000006">
    <property type="protein sequence ID" value="CAG9620883.1"/>
    <property type="molecule type" value="Genomic_DNA"/>
</dbReference>
<organism evidence="1 2">
    <name type="scientific">Sutcliffiella rhizosphaerae</name>
    <dbReference type="NCBI Taxonomy" id="2880967"/>
    <lineage>
        <taxon>Bacteria</taxon>
        <taxon>Bacillati</taxon>
        <taxon>Bacillota</taxon>
        <taxon>Bacilli</taxon>
        <taxon>Bacillales</taxon>
        <taxon>Bacillaceae</taxon>
        <taxon>Sutcliffiella</taxon>
    </lineage>
</organism>
<evidence type="ECO:0000313" key="1">
    <source>
        <dbReference type="EMBL" id="CAG9620883.1"/>
    </source>
</evidence>
<reference evidence="1 2" key="1">
    <citation type="submission" date="2021-10" db="EMBL/GenBank/DDBJ databases">
        <authorList>
            <person name="Criscuolo A."/>
        </authorList>
    </citation>
    <scope>NUCLEOTIDE SEQUENCE [LARGE SCALE GENOMIC DNA]</scope>
    <source>
        <strain evidence="2">CIP 111883</strain>
    </source>
</reference>
<gene>
    <name evidence="1" type="ORF">BACCIP111883_01654</name>
</gene>
<proteinExistence type="predicted"/>
<name>A0ABM8YMA3_9BACI</name>
<dbReference type="RefSeq" id="WP_230500788.1">
    <property type="nucleotide sequence ID" value="NZ_CAKJTJ010000006.1"/>
</dbReference>